<evidence type="ECO:0000259" key="14">
    <source>
        <dbReference type="PROSITE" id="PS50885"/>
    </source>
</evidence>
<evidence type="ECO:0000313" key="15">
    <source>
        <dbReference type="EMBL" id="MBO0664021.1"/>
    </source>
</evidence>
<keyword evidence="7 15" id="KW-0418">Kinase</keyword>
<feature type="compositionally biased region" description="Basic and acidic residues" evidence="11">
    <location>
        <begin position="136"/>
        <end position="147"/>
    </location>
</feature>
<evidence type="ECO:0000313" key="16">
    <source>
        <dbReference type="Proteomes" id="UP000664122"/>
    </source>
</evidence>
<dbReference type="PROSITE" id="PS50109">
    <property type="entry name" value="HIS_KIN"/>
    <property type="match status" value="1"/>
</dbReference>
<feature type="domain" description="Histidine kinase" evidence="13">
    <location>
        <begin position="265"/>
        <end position="466"/>
    </location>
</feature>
<proteinExistence type="predicted"/>
<evidence type="ECO:0000256" key="3">
    <source>
        <dbReference type="ARBA" id="ARBA00012438"/>
    </source>
</evidence>
<dbReference type="GO" id="GO:0005886">
    <property type="term" value="C:plasma membrane"/>
    <property type="evidence" value="ECO:0007669"/>
    <property type="project" value="TreeGrafter"/>
</dbReference>
<keyword evidence="8 12" id="KW-1133">Transmembrane helix</keyword>
<dbReference type="InterPro" id="IPR003660">
    <property type="entry name" value="HAMP_dom"/>
</dbReference>
<name>A0A939G0A7_9HYPH</name>
<dbReference type="InterPro" id="IPR003594">
    <property type="entry name" value="HATPase_dom"/>
</dbReference>
<reference evidence="15" key="1">
    <citation type="submission" date="2021-03" db="EMBL/GenBank/DDBJ databases">
        <title>Whole genome sequence of Jiella sp. CQZ9-1.</title>
        <authorList>
            <person name="Tuo L."/>
        </authorList>
    </citation>
    <scope>NUCLEOTIDE SEQUENCE</scope>
    <source>
        <strain evidence="15">CQZ9-1</strain>
    </source>
</reference>
<dbReference type="SMART" id="SM00387">
    <property type="entry name" value="HATPase_c"/>
    <property type="match status" value="1"/>
</dbReference>
<keyword evidence="5" id="KW-0808">Transferase</keyword>
<feature type="domain" description="HAMP" evidence="14">
    <location>
        <begin position="206"/>
        <end position="257"/>
    </location>
</feature>
<evidence type="ECO:0000256" key="9">
    <source>
        <dbReference type="ARBA" id="ARBA00023012"/>
    </source>
</evidence>
<evidence type="ECO:0000256" key="8">
    <source>
        <dbReference type="ARBA" id="ARBA00022989"/>
    </source>
</evidence>
<keyword evidence="16" id="KW-1185">Reference proteome</keyword>
<dbReference type="PANTHER" id="PTHR45436:SF5">
    <property type="entry name" value="SENSOR HISTIDINE KINASE TRCS"/>
    <property type="match status" value="1"/>
</dbReference>
<evidence type="ECO:0000256" key="6">
    <source>
        <dbReference type="ARBA" id="ARBA00022692"/>
    </source>
</evidence>
<dbReference type="AlphaFoldDB" id="A0A939G0A7"/>
<evidence type="ECO:0000256" key="12">
    <source>
        <dbReference type="SAM" id="Phobius"/>
    </source>
</evidence>
<dbReference type="EMBL" id="JAFMPP010000015">
    <property type="protein sequence ID" value="MBO0664021.1"/>
    <property type="molecule type" value="Genomic_DNA"/>
</dbReference>
<feature type="transmembrane region" description="Helical" evidence="12">
    <location>
        <begin position="182"/>
        <end position="205"/>
    </location>
</feature>
<dbReference type="InterPro" id="IPR050428">
    <property type="entry name" value="TCS_sensor_his_kinase"/>
</dbReference>
<dbReference type="PANTHER" id="PTHR45436">
    <property type="entry name" value="SENSOR HISTIDINE KINASE YKOH"/>
    <property type="match status" value="1"/>
</dbReference>
<accession>A0A939G0A7</accession>
<keyword evidence="4" id="KW-0597">Phosphoprotein</keyword>
<evidence type="ECO:0000259" key="13">
    <source>
        <dbReference type="PROSITE" id="PS50109"/>
    </source>
</evidence>
<evidence type="ECO:0000256" key="11">
    <source>
        <dbReference type="SAM" id="MobiDB-lite"/>
    </source>
</evidence>
<feature type="compositionally biased region" description="Pro residues" evidence="11">
    <location>
        <begin position="121"/>
        <end position="134"/>
    </location>
</feature>
<keyword evidence="10 12" id="KW-0472">Membrane</keyword>
<dbReference type="PRINTS" id="PR00344">
    <property type="entry name" value="BCTRLSENSOR"/>
</dbReference>
<dbReference type="InterPro" id="IPR004358">
    <property type="entry name" value="Sig_transdc_His_kin-like_C"/>
</dbReference>
<dbReference type="Gene3D" id="1.10.287.130">
    <property type="match status" value="1"/>
</dbReference>
<dbReference type="Proteomes" id="UP000664122">
    <property type="component" value="Unassembled WGS sequence"/>
</dbReference>
<evidence type="ECO:0000256" key="1">
    <source>
        <dbReference type="ARBA" id="ARBA00000085"/>
    </source>
</evidence>
<dbReference type="SUPFAM" id="SSF55874">
    <property type="entry name" value="ATPase domain of HSP90 chaperone/DNA topoisomerase II/histidine kinase"/>
    <property type="match status" value="1"/>
</dbReference>
<gene>
    <name evidence="15" type="ORF">J1C48_15695</name>
</gene>
<dbReference type="GO" id="GO:0000155">
    <property type="term" value="F:phosphorelay sensor kinase activity"/>
    <property type="evidence" value="ECO:0007669"/>
    <property type="project" value="InterPro"/>
</dbReference>
<evidence type="ECO:0000256" key="4">
    <source>
        <dbReference type="ARBA" id="ARBA00022553"/>
    </source>
</evidence>
<feature type="region of interest" description="Disordered" evidence="11">
    <location>
        <begin position="119"/>
        <end position="147"/>
    </location>
</feature>
<organism evidence="15 16">
    <name type="scientific">Jiella flava</name>
    <dbReference type="NCBI Taxonomy" id="2816857"/>
    <lineage>
        <taxon>Bacteria</taxon>
        <taxon>Pseudomonadati</taxon>
        <taxon>Pseudomonadota</taxon>
        <taxon>Alphaproteobacteria</taxon>
        <taxon>Hyphomicrobiales</taxon>
        <taxon>Aurantimonadaceae</taxon>
        <taxon>Jiella</taxon>
    </lineage>
</organism>
<evidence type="ECO:0000256" key="10">
    <source>
        <dbReference type="ARBA" id="ARBA00023136"/>
    </source>
</evidence>
<comment type="caution">
    <text evidence="15">The sequence shown here is derived from an EMBL/GenBank/DDBJ whole genome shotgun (WGS) entry which is preliminary data.</text>
</comment>
<keyword evidence="6 12" id="KW-0812">Transmembrane</keyword>
<evidence type="ECO:0000256" key="2">
    <source>
        <dbReference type="ARBA" id="ARBA00004370"/>
    </source>
</evidence>
<dbReference type="InterPro" id="IPR036890">
    <property type="entry name" value="HATPase_C_sf"/>
</dbReference>
<dbReference type="RefSeq" id="WP_207258939.1">
    <property type="nucleotide sequence ID" value="NZ_JAFMPP010000015.1"/>
</dbReference>
<dbReference type="Pfam" id="PF02518">
    <property type="entry name" value="HATPase_c"/>
    <property type="match status" value="1"/>
</dbReference>
<dbReference type="SUPFAM" id="SSF47384">
    <property type="entry name" value="Homodimeric domain of signal transducing histidine kinase"/>
    <property type="match status" value="1"/>
</dbReference>
<evidence type="ECO:0000256" key="5">
    <source>
        <dbReference type="ARBA" id="ARBA00022679"/>
    </source>
</evidence>
<sequence>MRRKLTAPRSLRGRLILSATALLVTAVLVAAGLIGLSLNRFVTGQIDQRLDAQVMALASALQRDGKGDLVLTASFDAPPFDDPRSGWFWQVRQSDGTIVARSSSAARWRDIRFSLMSVDLPPRPPHAPPGPSPRPMRVDGARGGPERGDLHGRGLTMAIGGTEVTVAAAAPERAIFGPLRDALIPVGLVMAALVAGLLVAVFWQVRIGLKPLRRLRDDLAAVRGGRQRYVPADQPAEIAPLAAELNALIDETTANLERARRHVANLAHGLKTPLATLLLTLSEPGRDPDGDASALAGAMDRRIRHHLGRARSAAVGGPGRSARPIEPHVADLVIGLSRIHAERGLAFNVDLPVEASVACEPQDLDEMLGNLLDNACKWAAHQVRVGAARAGGSHWQVTIEDDGEGIAAGEAERVMEPGRRLDEATPGHGFGLTITRELAELYGGDLAIGASTLGGVMATLRLPAAQGV</sequence>
<dbReference type="Gene3D" id="3.30.565.10">
    <property type="entry name" value="Histidine kinase-like ATPase, C-terminal domain"/>
    <property type="match status" value="1"/>
</dbReference>
<protein>
    <recommendedName>
        <fullName evidence="3">histidine kinase</fullName>
        <ecNumber evidence="3">2.7.13.3</ecNumber>
    </recommendedName>
</protein>
<dbReference type="PROSITE" id="PS50885">
    <property type="entry name" value="HAMP"/>
    <property type="match status" value="1"/>
</dbReference>
<comment type="catalytic activity">
    <reaction evidence="1">
        <text>ATP + protein L-histidine = ADP + protein N-phospho-L-histidine.</text>
        <dbReference type="EC" id="2.7.13.3"/>
    </reaction>
</comment>
<dbReference type="InterPro" id="IPR005467">
    <property type="entry name" value="His_kinase_dom"/>
</dbReference>
<comment type="subcellular location">
    <subcellularLocation>
        <location evidence="2">Membrane</location>
    </subcellularLocation>
</comment>
<keyword evidence="9" id="KW-0902">Two-component regulatory system</keyword>
<evidence type="ECO:0000256" key="7">
    <source>
        <dbReference type="ARBA" id="ARBA00022777"/>
    </source>
</evidence>
<dbReference type="EC" id="2.7.13.3" evidence="3"/>
<dbReference type="InterPro" id="IPR036097">
    <property type="entry name" value="HisK_dim/P_sf"/>
</dbReference>